<feature type="domain" description="WsaF C-terminal" evidence="2">
    <location>
        <begin position="264"/>
        <end position="394"/>
    </location>
</feature>
<dbReference type="Proteomes" id="UP001246244">
    <property type="component" value="Unassembled WGS sequence"/>
</dbReference>
<evidence type="ECO:0000313" key="3">
    <source>
        <dbReference type="EMBL" id="MDR7664826.1"/>
    </source>
</evidence>
<organism evidence="3 4">
    <name type="scientific">Methanosarcina baikalica</name>
    <dbReference type="NCBI Taxonomy" id="3073890"/>
    <lineage>
        <taxon>Archaea</taxon>
        <taxon>Methanobacteriati</taxon>
        <taxon>Methanobacteriota</taxon>
        <taxon>Stenosarchaea group</taxon>
        <taxon>Methanomicrobia</taxon>
        <taxon>Methanosarcinales</taxon>
        <taxon>Methanosarcinaceae</taxon>
        <taxon>Methanosarcina</taxon>
    </lineage>
</organism>
<comment type="caution">
    <text evidence="3">The sequence shown here is derived from an EMBL/GenBank/DDBJ whole genome shotgun (WGS) entry which is preliminary data.</text>
</comment>
<dbReference type="RefSeq" id="WP_310574852.1">
    <property type="nucleotide sequence ID" value="NZ_JAVKPK010000008.1"/>
</dbReference>
<dbReference type="Gene3D" id="3.40.50.11090">
    <property type="match status" value="1"/>
</dbReference>
<sequence length="435" mass="50335">MINKARKIYNIYKSSGLIEVLYNIILKIKEEDNKKCAESNKCVDSSLYSIPEITPLVPKETDFKGKRLNLLIPSLEKEHIFGGISTALNLFEYMVKNYEFQRIIVTDSKVDNIDLEHFKEYIIDNKSDKNLAKLICPMADRFGKKLDVGESDYFVATGWWTAYILQSILEWQHKTYDIEPAFYYIIQDFEPGFYQWSSRYSLAESTYKSKFKTKAIFNTKILYDFFIEKGYSFYQQAYFNPPLNKSLASRASLASKQIRNEPFKILVYGRPGVGRNCFEICIESLQKFASEYENLHKWEFYSVGEKHQDIMLSPDCKLISLGKLSLDQYQNILESSSVGLSLMVSPHPSYPPIEMAFYGLSVITNGYENKNLSNFFSNVRSLEKLTPNDIVEALNQACREVEKKNGAPSDCKNSYLADESWEKAFTSLEYILEDK</sequence>
<dbReference type="EMBL" id="JAVKPK010000008">
    <property type="protein sequence ID" value="MDR7664826.1"/>
    <property type="molecule type" value="Genomic_DNA"/>
</dbReference>
<evidence type="ECO:0000313" key="4">
    <source>
        <dbReference type="Proteomes" id="UP001246244"/>
    </source>
</evidence>
<dbReference type="Gene3D" id="3.40.50.2000">
    <property type="entry name" value="Glycogen Phosphorylase B"/>
    <property type="match status" value="1"/>
</dbReference>
<reference evidence="4" key="1">
    <citation type="submission" date="2023-07" db="EMBL/GenBank/DDBJ databases">
        <title>Whole-genome sequencing of a new Methanosarcina sp. Z-7115.</title>
        <authorList>
            <person name="Zhilina T.N."/>
            <person name="Merkel A.Y."/>
        </authorList>
    </citation>
    <scope>NUCLEOTIDE SEQUENCE [LARGE SCALE GENOMIC DNA]</scope>
    <source>
        <strain evidence="4">Z-7115</strain>
    </source>
</reference>
<dbReference type="Pfam" id="PF21374">
    <property type="entry name" value="WsaF_N"/>
    <property type="match status" value="1"/>
</dbReference>
<evidence type="ECO:0000259" key="2">
    <source>
        <dbReference type="Pfam" id="PF22772"/>
    </source>
</evidence>
<proteinExistence type="predicted"/>
<accession>A0ABU2CYQ8</accession>
<gene>
    <name evidence="3" type="ORF">RG963_03300</name>
</gene>
<keyword evidence="4" id="KW-1185">Reference proteome</keyword>
<dbReference type="Pfam" id="PF22772">
    <property type="entry name" value="WsaF_C"/>
    <property type="match status" value="1"/>
</dbReference>
<feature type="domain" description="WsaF N-terminal" evidence="1">
    <location>
        <begin position="67"/>
        <end position="220"/>
    </location>
</feature>
<dbReference type="InterPro" id="IPR048510">
    <property type="entry name" value="WsaF_N"/>
</dbReference>
<name>A0ABU2CYQ8_9EURY</name>
<evidence type="ECO:0000259" key="1">
    <source>
        <dbReference type="Pfam" id="PF21374"/>
    </source>
</evidence>
<dbReference type="InterPro" id="IPR055050">
    <property type="entry name" value="WsaF_C"/>
</dbReference>
<evidence type="ECO:0008006" key="5">
    <source>
        <dbReference type="Google" id="ProtNLM"/>
    </source>
</evidence>
<protein>
    <recommendedName>
        <fullName evidence="5">Glycosyl transferase family 1 domain-containing protein</fullName>
    </recommendedName>
</protein>